<dbReference type="PROSITE" id="PS51007">
    <property type="entry name" value="CYTC"/>
    <property type="match status" value="2"/>
</dbReference>
<dbReference type="PROSITE" id="PS51257">
    <property type="entry name" value="PROKAR_LIPOPROTEIN"/>
    <property type="match status" value="1"/>
</dbReference>
<keyword evidence="1" id="KW-0813">Transport</keyword>
<dbReference type="STRING" id="682795.AciX8_2890"/>
<dbReference type="InterPro" id="IPR051811">
    <property type="entry name" value="Cytochrome_c550/c551-like"/>
</dbReference>
<name>G8NPV4_GRAMM</name>
<evidence type="ECO:0000313" key="8">
    <source>
        <dbReference type="EMBL" id="AEU37193.1"/>
    </source>
</evidence>
<evidence type="ECO:0000256" key="5">
    <source>
        <dbReference type="ARBA" id="ARBA00023004"/>
    </source>
</evidence>
<dbReference type="PANTHER" id="PTHR37823:SF1">
    <property type="entry name" value="CYTOCHROME C-553-LIKE"/>
    <property type="match status" value="1"/>
</dbReference>
<dbReference type="GO" id="GO:0020037">
    <property type="term" value="F:heme binding"/>
    <property type="evidence" value="ECO:0007669"/>
    <property type="project" value="InterPro"/>
</dbReference>
<dbReference type="HOGENOM" id="CLU_1133163_0_0_0"/>
<keyword evidence="9" id="KW-1185">Reference proteome</keyword>
<dbReference type="GO" id="GO:0046872">
    <property type="term" value="F:metal ion binding"/>
    <property type="evidence" value="ECO:0007669"/>
    <property type="project" value="UniProtKB-KW"/>
</dbReference>
<feature type="domain" description="Cytochrome c" evidence="7">
    <location>
        <begin position="46"/>
        <end position="135"/>
    </location>
</feature>
<dbReference type="GO" id="GO:0009055">
    <property type="term" value="F:electron transfer activity"/>
    <property type="evidence" value="ECO:0007669"/>
    <property type="project" value="InterPro"/>
</dbReference>
<keyword evidence="5 6" id="KW-0408">Iron</keyword>
<evidence type="ECO:0000259" key="7">
    <source>
        <dbReference type="PROSITE" id="PS51007"/>
    </source>
</evidence>
<dbReference type="KEGG" id="gma:AciX8_2890"/>
<proteinExistence type="predicted"/>
<evidence type="ECO:0000256" key="1">
    <source>
        <dbReference type="ARBA" id="ARBA00022448"/>
    </source>
</evidence>
<evidence type="ECO:0000256" key="4">
    <source>
        <dbReference type="ARBA" id="ARBA00022982"/>
    </source>
</evidence>
<evidence type="ECO:0000256" key="2">
    <source>
        <dbReference type="ARBA" id="ARBA00022617"/>
    </source>
</evidence>
<keyword evidence="4" id="KW-0249">Electron transport</keyword>
<dbReference type="PANTHER" id="PTHR37823">
    <property type="entry name" value="CYTOCHROME C-553-LIKE"/>
    <property type="match status" value="1"/>
</dbReference>
<organism evidence="8 9">
    <name type="scientific">Granulicella mallensis (strain ATCC BAA-1857 / DSM 23137 / MP5ACTX8)</name>
    <dbReference type="NCBI Taxonomy" id="682795"/>
    <lineage>
        <taxon>Bacteria</taxon>
        <taxon>Pseudomonadati</taxon>
        <taxon>Acidobacteriota</taxon>
        <taxon>Terriglobia</taxon>
        <taxon>Terriglobales</taxon>
        <taxon>Acidobacteriaceae</taxon>
        <taxon>Granulicella</taxon>
    </lineage>
</organism>
<evidence type="ECO:0000256" key="6">
    <source>
        <dbReference type="PROSITE-ProRule" id="PRU00433"/>
    </source>
</evidence>
<dbReference type="InterPro" id="IPR009056">
    <property type="entry name" value="Cyt_c-like_dom"/>
</dbReference>
<dbReference type="InterPro" id="IPR036909">
    <property type="entry name" value="Cyt_c-like_dom_sf"/>
</dbReference>
<evidence type="ECO:0000313" key="9">
    <source>
        <dbReference type="Proteomes" id="UP000007113"/>
    </source>
</evidence>
<dbReference type="AlphaFoldDB" id="G8NPV4"/>
<dbReference type="EMBL" id="CP003130">
    <property type="protein sequence ID" value="AEU37193.1"/>
    <property type="molecule type" value="Genomic_DNA"/>
</dbReference>
<protein>
    <submittedName>
        <fullName evidence="8">Cytochrome c class I</fullName>
    </submittedName>
</protein>
<dbReference type="Gene3D" id="1.10.760.10">
    <property type="entry name" value="Cytochrome c-like domain"/>
    <property type="match status" value="2"/>
</dbReference>
<dbReference type="Pfam" id="PF13442">
    <property type="entry name" value="Cytochrome_CBB3"/>
    <property type="match status" value="1"/>
</dbReference>
<feature type="domain" description="Cytochrome c" evidence="7">
    <location>
        <begin position="155"/>
        <end position="244"/>
    </location>
</feature>
<gene>
    <name evidence="8" type="ordered locus">AciX8_2890</name>
</gene>
<dbReference type="Pfam" id="PF00034">
    <property type="entry name" value="Cytochrom_C"/>
    <property type="match status" value="1"/>
</dbReference>
<keyword evidence="2 6" id="KW-0349">Heme</keyword>
<sequence>MRSSQEIRRLRPASRRLNVLGALMLSVGGMALTGCNHIHGRPGPGPEVVRPEEVLDFPTLYKENCAACHGATGKGGAALALANPVYLAVAGEDNLQRTISKGVNGKLMPPFAQSAGGMLTDQQVAVLAKGILQTWGTPNVLAGQNPPPYLATLTGDAEHGQQAFTTSCARCHGATGEGRSQGTKGKLGSIVDPSYLALISDQDLRSLMIAGRPDEGMPDWRTDSSQPLTDQQITDITAWLASKRVSDPGQPYRTHP</sequence>
<evidence type="ECO:0000256" key="3">
    <source>
        <dbReference type="ARBA" id="ARBA00022723"/>
    </source>
</evidence>
<keyword evidence="3 6" id="KW-0479">Metal-binding</keyword>
<dbReference type="Proteomes" id="UP000007113">
    <property type="component" value="Chromosome"/>
</dbReference>
<accession>G8NPV4</accession>
<reference evidence="8 9" key="1">
    <citation type="submission" date="2011-11" db="EMBL/GenBank/DDBJ databases">
        <title>Complete sequence of Granulicella mallensis MP5ACTX8.</title>
        <authorList>
            <consortium name="US DOE Joint Genome Institute"/>
            <person name="Lucas S."/>
            <person name="Copeland A."/>
            <person name="Lapidus A."/>
            <person name="Cheng J.-F."/>
            <person name="Goodwin L."/>
            <person name="Pitluck S."/>
            <person name="Peters L."/>
            <person name="Lu M."/>
            <person name="Detter J.C."/>
            <person name="Han C."/>
            <person name="Tapia R."/>
            <person name="Land M."/>
            <person name="Hauser L."/>
            <person name="Kyrpides N."/>
            <person name="Ivanova N."/>
            <person name="Mikhailova N."/>
            <person name="Pagani I."/>
            <person name="Rawat S."/>
            <person name="Mannisto M."/>
            <person name="Haggblom M."/>
            <person name="Woyke T."/>
        </authorList>
    </citation>
    <scope>NUCLEOTIDE SEQUENCE [LARGE SCALE GENOMIC DNA]</scope>
    <source>
        <strain evidence="9">ATCC BAA-1857 / DSM 23137 / MP5ACTX8</strain>
    </source>
</reference>
<dbReference type="eggNOG" id="COG3258">
    <property type="taxonomic scope" value="Bacteria"/>
</dbReference>
<dbReference type="SUPFAM" id="SSF46626">
    <property type="entry name" value="Cytochrome c"/>
    <property type="match status" value="2"/>
</dbReference>